<accession>A0A811UT83</accession>
<evidence type="ECO:0000313" key="2">
    <source>
        <dbReference type="Proteomes" id="UP000606786"/>
    </source>
</evidence>
<gene>
    <name evidence="1" type="ORF">CCAP1982_LOCUS10391</name>
</gene>
<organism evidence="1 2">
    <name type="scientific">Ceratitis capitata</name>
    <name type="common">Mediterranean fruit fly</name>
    <name type="synonym">Tephritis capitata</name>
    <dbReference type="NCBI Taxonomy" id="7213"/>
    <lineage>
        <taxon>Eukaryota</taxon>
        <taxon>Metazoa</taxon>
        <taxon>Ecdysozoa</taxon>
        <taxon>Arthropoda</taxon>
        <taxon>Hexapoda</taxon>
        <taxon>Insecta</taxon>
        <taxon>Pterygota</taxon>
        <taxon>Neoptera</taxon>
        <taxon>Endopterygota</taxon>
        <taxon>Diptera</taxon>
        <taxon>Brachycera</taxon>
        <taxon>Muscomorpha</taxon>
        <taxon>Tephritoidea</taxon>
        <taxon>Tephritidae</taxon>
        <taxon>Ceratitis</taxon>
        <taxon>Ceratitis</taxon>
    </lineage>
</organism>
<keyword evidence="2" id="KW-1185">Reference proteome</keyword>
<sequence length="73" mass="8350">MKNIWLEETDCDETVSPTTTERALCGAVILAETIESAINNLSMGQLMIVLMWKRIPQRYWSTIVAHRVTKIVE</sequence>
<dbReference type="AlphaFoldDB" id="A0A811UT83"/>
<comment type="caution">
    <text evidence="1">The sequence shown here is derived from an EMBL/GenBank/DDBJ whole genome shotgun (WGS) entry which is preliminary data.</text>
</comment>
<evidence type="ECO:0000313" key="1">
    <source>
        <dbReference type="EMBL" id="CAD7001904.1"/>
    </source>
</evidence>
<proteinExistence type="predicted"/>
<reference evidence="1" key="1">
    <citation type="submission" date="2020-11" db="EMBL/GenBank/DDBJ databases">
        <authorList>
            <person name="Whitehead M."/>
        </authorList>
    </citation>
    <scope>NUCLEOTIDE SEQUENCE</scope>
    <source>
        <strain evidence="1">EGII</strain>
    </source>
</reference>
<dbReference type="Proteomes" id="UP000606786">
    <property type="component" value="Unassembled WGS sequence"/>
</dbReference>
<dbReference type="EMBL" id="CAJHJT010000023">
    <property type="protein sequence ID" value="CAD7001904.1"/>
    <property type="molecule type" value="Genomic_DNA"/>
</dbReference>
<name>A0A811UT83_CERCA</name>
<protein>
    <submittedName>
        <fullName evidence="1">(Mediterranean fruit fly) hypothetical protein</fullName>
    </submittedName>
</protein>